<keyword evidence="2" id="KW-1185">Reference proteome</keyword>
<dbReference type="AlphaFoldDB" id="A0A430M2R6"/>
<dbReference type="InterPro" id="IPR032675">
    <property type="entry name" value="LRR_dom_sf"/>
</dbReference>
<protein>
    <recommendedName>
        <fullName evidence="3">F-box domain-containing protein</fullName>
    </recommendedName>
</protein>
<name>A0A430M2R6_9HYPO</name>
<reference evidence="1 2" key="1">
    <citation type="submission" date="2017-06" db="EMBL/GenBank/DDBJ databases">
        <title>Comparative genomic analysis of Ambrosia Fusariam Clade fungi.</title>
        <authorList>
            <person name="Stajich J.E."/>
            <person name="Carrillo J."/>
            <person name="Kijimoto T."/>
            <person name="Eskalen A."/>
            <person name="O'Donnell K."/>
            <person name="Kasson M."/>
        </authorList>
    </citation>
    <scope>NUCLEOTIDE SEQUENCE [LARGE SCALE GENOMIC DNA]</scope>
    <source>
        <strain evidence="1 2">UCR1854</strain>
    </source>
</reference>
<evidence type="ECO:0000313" key="2">
    <source>
        <dbReference type="Proteomes" id="UP000287124"/>
    </source>
</evidence>
<sequence length="624" mass="70767">MSVDITTLMWEGLRGVPDQSGRERDRRRPLLLDTVMKGQERASRSRLLQMPSEILADIVHFLSDSKSALANLALVNSDCRQLARSSQFAEVTFDYSHRSRGLFTHMALQAVSNATVLPSITACVRRVTFAIDASHLRAANQELFQAVYGDQRIRWRGDRETLQRVANEKYTLLRGLSAYAISTMPNLEALIWFDGFPLDRVIFGQLTHSKAKHVILNGSTMNQPPWPLEPPWTPTTWPIRSLDLQFTLGDDYLNLAWEDQDNIDVTDQISQFFTSLFRLCSPTLESLRWSFMEDCPISFGNDVMSFPHLRELQLDNIQLGSLEILSLFSSPLRSLYLQFLDIVSPALPQIHHRHLRDLKAFTLLYLPGDSEQCEEVAHFITQHSHLEKLLIHEACGATGELAQLDRHIIPALASHSFSNLRSLSLAWGGGMFEDAPYPHDVHIPKQALLTIGNLVSLEQLCLCAGLTIGRECQWVVDHDELVACLGKLKKLRKLALLQDTYPIAGGAIGIDSELYYESFIVTQNMVEDSQLRPGLDLEEPEYAYETIEMQCWHRGHRNRMLDHAEKYAAVLPELEWMLCGKWPIGFEQDPENPAAPREAVPLSREMDRCETFLRSTFGCGITQA</sequence>
<organism evidence="1 2">
    <name type="scientific">Fusarium euwallaceae</name>
    <dbReference type="NCBI Taxonomy" id="1147111"/>
    <lineage>
        <taxon>Eukaryota</taxon>
        <taxon>Fungi</taxon>
        <taxon>Dikarya</taxon>
        <taxon>Ascomycota</taxon>
        <taxon>Pezizomycotina</taxon>
        <taxon>Sordariomycetes</taxon>
        <taxon>Hypocreomycetidae</taxon>
        <taxon>Hypocreales</taxon>
        <taxon>Nectriaceae</taxon>
        <taxon>Fusarium</taxon>
        <taxon>Fusarium solani species complex</taxon>
    </lineage>
</organism>
<dbReference type="EMBL" id="MIKF01000029">
    <property type="protein sequence ID" value="RTE82275.1"/>
    <property type="molecule type" value="Genomic_DNA"/>
</dbReference>
<evidence type="ECO:0000313" key="1">
    <source>
        <dbReference type="EMBL" id="RTE82275.1"/>
    </source>
</evidence>
<dbReference type="Gene3D" id="3.80.10.10">
    <property type="entry name" value="Ribonuclease Inhibitor"/>
    <property type="match status" value="1"/>
</dbReference>
<proteinExistence type="predicted"/>
<accession>A0A430M2R6</accession>
<comment type="caution">
    <text evidence="1">The sequence shown here is derived from an EMBL/GenBank/DDBJ whole genome shotgun (WGS) entry which is preliminary data.</text>
</comment>
<evidence type="ECO:0008006" key="3">
    <source>
        <dbReference type="Google" id="ProtNLM"/>
    </source>
</evidence>
<gene>
    <name evidence="1" type="ORF">BHE90_003194</name>
</gene>
<dbReference type="SUPFAM" id="SSF52047">
    <property type="entry name" value="RNI-like"/>
    <property type="match status" value="1"/>
</dbReference>
<dbReference type="Proteomes" id="UP000287124">
    <property type="component" value="Unassembled WGS sequence"/>
</dbReference>